<reference evidence="1" key="1">
    <citation type="submission" date="2021-06" db="EMBL/GenBank/DDBJ databases">
        <authorList>
            <person name="Hodson N. C."/>
            <person name="Mongue J. A."/>
            <person name="Jaron S. K."/>
        </authorList>
    </citation>
    <scope>NUCLEOTIDE SEQUENCE</scope>
</reference>
<evidence type="ECO:0000313" key="1">
    <source>
        <dbReference type="EMBL" id="CAG7820115.1"/>
    </source>
</evidence>
<dbReference type="AlphaFoldDB" id="A0A8J2KSM2"/>
<protein>
    <submittedName>
        <fullName evidence="1">Uncharacterized protein</fullName>
    </submittedName>
</protein>
<dbReference type="EMBL" id="CAJVCH010469480">
    <property type="protein sequence ID" value="CAG7820115.1"/>
    <property type="molecule type" value="Genomic_DNA"/>
</dbReference>
<organism evidence="1 2">
    <name type="scientific">Allacma fusca</name>
    <dbReference type="NCBI Taxonomy" id="39272"/>
    <lineage>
        <taxon>Eukaryota</taxon>
        <taxon>Metazoa</taxon>
        <taxon>Ecdysozoa</taxon>
        <taxon>Arthropoda</taxon>
        <taxon>Hexapoda</taxon>
        <taxon>Collembola</taxon>
        <taxon>Symphypleona</taxon>
        <taxon>Sminthuridae</taxon>
        <taxon>Allacma</taxon>
    </lineage>
</organism>
<proteinExistence type="predicted"/>
<gene>
    <name evidence="1" type="ORF">AFUS01_LOCUS30521</name>
</gene>
<comment type="caution">
    <text evidence="1">The sequence shown here is derived from an EMBL/GenBank/DDBJ whole genome shotgun (WGS) entry which is preliminary data.</text>
</comment>
<name>A0A8J2KSM2_9HEXA</name>
<accession>A0A8J2KSM2</accession>
<dbReference type="Proteomes" id="UP000708208">
    <property type="component" value="Unassembled WGS sequence"/>
</dbReference>
<evidence type="ECO:0000313" key="2">
    <source>
        <dbReference type="Proteomes" id="UP000708208"/>
    </source>
</evidence>
<sequence length="94" mass="10324">MRLLCCACKTAVSISDKYAAIIKIEYKCMKSCISYVEPGSNICVLPAFLQIFMHTGGSLSLLPALSSTSIIAADSLQERVEDGWKNKCLHYAFL</sequence>
<keyword evidence="2" id="KW-1185">Reference proteome</keyword>